<dbReference type="EMBL" id="CP020919">
    <property type="protein sequence ID" value="AWG26965.1"/>
    <property type="molecule type" value="Genomic_DNA"/>
</dbReference>
<dbReference type="KEGG" id="fki:FK004_17860"/>
<dbReference type="AlphaFoldDB" id="A0A2S1LT73"/>
<evidence type="ECO:0000313" key="1">
    <source>
        <dbReference type="EMBL" id="AWG26965.1"/>
    </source>
</evidence>
<gene>
    <name evidence="1" type="ORF">FK004_17860</name>
</gene>
<dbReference type="Gene3D" id="3.30.420.260">
    <property type="match status" value="1"/>
</dbReference>
<evidence type="ECO:0000313" key="2">
    <source>
        <dbReference type="Proteomes" id="UP000244677"/>
    </source>
</evidence>
<dbReference type="Gene3D" id="3.30.420.250">
    <property type="match status" value="1"/>
</dbReference>
<evidence type="ECO:0008006" key="3">
    <source>
        <dbReference type="Google" id="ProtNLM"/>
    </source>
</evidence>
<dbReference type="Pfam" id="PF12864">
    <property type="entry name" value="DUF3822"/>
    <property type="match status" value="1"/>
</dbReference>
<dbReference type="OrthoDB" id="658622at2"/>
<dbReference type="InterPro" id="IPR024213">
    <property type="entry name" value="DUF3822"/>
</dbReference>
<dbReference type="Proteomes" id="UP000244677">
    <property type="component" value="Chromosome"/>
</dbReference>
<dbReference type="RefSeq" id="WP_108738461.1">
    <property type="nucleotide sequence ID" value="NZ_CP020919.1"/>
</dbReference>
<accession>A0A2S1LT73</accession>
<organism evidence="1 2">
    <name type="scientific">Flavobacterium kingsejongi</name>
    <dbReference type="NCBI Taxonomy" id="1678728"/>
    <lineage>
        <taxon>Bacteria</taxon>
        <taxon>Pseudomonadati</taxon>
        <taxon>Bacteroidota</taxon>
        <taxon>Flavobacteriia</taxon>
        <taxon>Flavobacteriales</taxon>
        <taxon>Flavobacteriaceae</taxon>
        <taxon>Flavobacterium</taxon>
    </lineage>
</organism>
<proteinExistence type="predicted"/>
<sequence length="274" mass="32644">MSLKYNTSITEKIYKKLSLQVSLKGLSFCIFDTLNFEVVAVKEIDFADFPEADKVEDHYWKAFLDYPELMKLYDEIVVVHENNLSTFVPNALFDEQYLSHYLEYNTKVFETDFFAFDTLENYDMKNVYIPYVNVNNYLIDQFGPFEYRHTQTVLVEKLLDLSKNIDEKQVFVHFRKQQFEIVVVENQKLLLFNSFEYHTPEDFIYYLLFTAEQLKLNPEHFKLRLLGAISEEDPLYAIAYKYVRNTALLDTANLEQYNNFGALQNLKHFILFNL</sequence>
<name>A0A2S1LT73_9FLAO</name>
<protein>
    <recommendedName>
        <fullName evidence="3">DUF3822 domain-containing protein</fullName>
    </recommendedName>
</protein>
<reference evidence="1 2" key="1">
    <citation type="submission" date="2017-04" db="EMBL/GenBank/DDBJ databases">
        <title>Complete genome sequence of Flavobacterium kingsejong AJ004.</title>
        <authorList>
            <person name="Lee P.C."/>
        </authorList>
    </citation>
    <scope>NUCLEOTIDE SEQUENCE [LARGE SCALE GENOMIC DNA]</scope>
    <source>
        <strain evidence="1 2">AJ004</strain>
    </source>
</reference>
<keyword evidence="2" id="KW-1185">Reference proteome</keyword>
<dbReference type="CDD" id="cd24013">
    <property type="entry name" value="ASKHA_ATPase_BT3980-like"/>
    <property type="match status" value="1"/>
</dbReference>